<accession>A0A846J688</accession>
<name>A0A846J688_CLOBO</name>
<dbReference type="Proteomes" id="UP000480039">
    <property type="component" value="Unassembled WGS sequence"/>
</dbReference>
<dbReference type="EMBL" id="SWQE01000001">
    <property type="protein sequence ID" value="NFJ07353.1"/>
    <property type="molecule type" value="Genomic_DNA"/>
</dbReference>
<keyword evidence="1" id="KW-0812">Transmembrane</keyword>
<evidence type="ECO:0000313" key="2">
    <source>
        <dbReference type="EMBL" id="NFJ07353.1"/>
    </source>
</evidence>
<dbReference type="AlphaFoldDB" id="A0A846J688"/>
<protein>
    <submittedName>
        <fullName evidence="2">Uncharacterized protein</fullName>
    </submittedName>
</protein>
<proteinExistence type="predicted"/>
<feature type="transmembrane region" description="Helical" evidence="1">
    <location>
        <begin position="39"/>
        <end position="57"/>
    </location>
</feature>
<reference evidence="2 3" key="1">
    <citation type="submission" date="2019-04" db="EMBL/GenBank/DDBJ databases">
        <title>Genome sequencing of Clostridium botulinum Groups I-IV and Clostridium butyricum.</title>
        <authorList>
            <person name="Brunt J."/>
            <person name="Van Vliet A.H.M."/>
            <person name="Stringer S.C."/>
            <person name="Carter A.T."/>
            <person name="Peck M.W."/>
        </authorList>
    </citation>
    <scope>NUCLEOTIDE SEQUENCE [LARGE SCALE GENOMIC DNA]</scope>
    <source>
        <strain evidence="2 3">Colworth BL30</strain>
    </source>
</reference>
<sequence length="64" mass="7242">MGIPISGLNFSGMIFESITSNNDILMEEMYVPERGTIGIGFRFLVIVIMFAYMYLVVGKSKERN</sequence>
<keyword evidence="1" id="KW-0472">Membrane</keyword>
<organism evidence="2 3">
    <name type="scientific">Clostridium botulinum</name>
    <dbReference type="NCBI Taxonomy" id="1491"/>
    <lineage>
        <taxon>Bacteria</taxon>
        <taxon>Bacillati</taxon>
        <taxon>Bacillota</taxon>
        <taxon>Clostridia</taxon>
        <taxon>Eubacteriales</taxon>
        <taxon>Clostridiaceae</taxon>
        <taxon>Clostridium</taxon>
    </lineage>
</organism>
<evidence type="ECO:0000313" key="3">
    <source>
        <dbReference type="Proteomes" id="UP000480039"/>
    </source>
</evidence>
<gene>
    <name evidence="2" type="ORF">FC871_02380</name>
</gene>
<keyword evidence="1" id="KW-1133">Transmembrane helix</keyword>
<evidence type="ECO:0000256" key="1">
    <source>
        <dbReference type="SAM" id="Phobius"/>
    </source>
</evidence>
<comment type="caution">
    <text evidence="2">The sequence shown here is derived from an EMBL/GenBank/DDBJ whole genome shotgun (WGS) entry which is preliminary data.</text>
</comment>